<protein>
    <submittedName>
        <fullName evidence="2">Uncharacterized protein</fullName>
    </submittedName>
</protein>
<name>A0A8X6RTI5_TRICX</name>
<evidence type="ECO:0000313" key="2">
    <source>
        <dbReference type="EMBL" id="GFY00311.1"/>
    </source>
</evidence>
<dbReference type="AlphaFoldDB" id="A0A8X6RTI5"/>
<comment type="caution">
    <text evidence="2">The sequence shown here is derived from an EMBL/GenBank/DDBJ whole genome shotgun (WGS) entry which is preliminary data.</text>
</comment>
<keyword evidence="3" id="KW-1185">Reference proteome</keyword>
<feature type="region of interest" description="Disordered" evidence="1">
    <location>
        <begin position="64"/>
        <end position="88"/>
    </location>
</feature>
<gene>
    <name evidence="2" type="ORF">TNCV_4711131</name>
</gene>
<organism evidence="2 3">
    <name type="scientific">Trichonephila clavipes</name>
    <name type="common">Golden silk orbweaver</name>
    <name type="synonym">Nephila clavipes</name>
    <dbReference type="NCBI Taxonomy" id="2585209"/>
    <lineage>
        <taxon>Eukaryota</taxon>
        <taxon>Metazoa</taxon>
        <taxon>Ecdysozoa</taxon>
        <taxon>Arthropoda</taxon>
        <taxon>Chelicerata</taxon>
        <taxon>Arachnida</taxon>
        <taxon>Araneae</taxon>
        <taxon>Araneomorphae</taxon>
        <taxon>Entelegynae</taxon>
        <taxon>Araneoidea</taxon>
        <taxon>Nephilidae</taxon>
        <taxon>Trichonephila</taxon>
    </lineage>
</organism>
<feature type="compositionally biased region" description="Basic and acidic residues" evidence="1">
    <location>
        <begin position="68"/>
        <end position="88"/>
    </location>
</feature>
<proteinExistence type="predicted"/>
<dbReference type="EMBL" id="BMAU01021219">
    <property type="protein sequence ID" value="GFY00311.1"/>
    <property type="molecule type" value="Genomic_DNA"/>
</dbReference>
<evidence type="ECO:0000313" key="3">
    <source>
        <dbReference type="Proteomes" id="UP000887159"/>
    </source>
</evidence>
<dbReference type="Proteomes" id="UP000887159">
    <property type="component" value="Unassembled WGS sequence"/>
</dbReference>
<reference evidence="2" key="1">
    <citation type="submission" date="2020-08" db="EMBL/GenBank/DDBJ databases">
        <title>Multicomponent nature underlies the extraordinary mechanical properties of spider dragline silk.</title>
        <authorList>
            <person name="Kono N."/>
            <person name="Nakamura H."/>
            <person name="Mori M."/>
            <person name="Yoshida Y."/>
            <person name="Ohtoshi R."/>
            <person name="Malay A.D."/>
            <person name="Moran D.A.P."/>
            <person name="Tomita M."/>
            <person name="Numata K."/>
            <person name="Arakawa K."/>
        </authorList>
    </citation>
    <scope>NUCLEOTIDE SEQUENCE</scope>
</reference>
<sequence length="182" mass="20164">MAFGGSLPQINLGVQDHSARVALFHYQNSICDVLGCLISTTYFISLGLPLQRFKIQLPDADWRPLPSQEKKNSENNKEVKKEQDQDLTVKEMDSEKITSPALEKIQELISELQNSLTSDSKNGVASPNFSTLATKLENPAEKIISTTKVSASSEEDNLKNSKTSPAIVQIQELIFDLQNSLK</sequence>
<accession>A0A8X6RTI5</accession>
<evidence type="ECO:0000256" key="1">
    <source>
        <dbReference type="SAM" id="MobiDB-lite"/>
    </source>
</evidence>